<evidence type="ECO:0000313" key="2">
    <source>
        <dbReference type="EMBL" id="NRT56255.1"/>
    </source>
</evidence>
<reference evidence="2 3" key="1">
    <citation type="submission" date="2020-05" db="EMBL/GenBank/DDBJ databases">
        <title>Genomic Encyclopedia of Type Strains, Phase IV (KMG-V): Genome sequencing to study the core and pangenomes of soil and plant-associated prokaryotes.</title>
        <authorList>
            <person name="Whitman W."/>
        </authorList>
    </citation>
    <scope>NUCLEOTIDE SEQUENCE [LARGE SCALE GENOMIC DNA]</scope>
    <source>
        <strain evidence="2 3">C29</strain>
    </source>
</reference>
<proteinExistence type="predicted"/>
<keyword evidence="3" id="KW-1185">Reference proteome</keyword>
<accession>A0ABX2G4F1</accession>
<sequence length="181" mass="20608">MSMLASVAVEAVVPMMPLAAEHEFEALDACHREVLATLRDLARLIEHLDDQGVDPVARRMASDVVRFFGQTARAHHADEERLVFPGLLASDDAALVQHTRRLQQDHGWLEEDWLELSAQLDAVAQGYSWYDIDALRQGVVIFTELYKDHIDLEESLIYPEARRLLAERPEAGQARERRAQR</sequence>
<evidence type="ECO:0000313" key="3">
    <source>
        <dbReference type="Proteomes" id="UP001516061"/>
    </source>
</evidence>
<feature type="domain" description="Hemerythrin-like" evidence="1">
    <location>
        <begin position="24"/>
        <end position="160"/>
    </location>
</feature>
<name>A0ABX2G4F1_9BURK</name>
<organism evidence="2 3">
    <name type="scientific">Sphaerotilus uruguayifluvii</name>
    <dbReference type="NCBI Taxonomy" id="2735897"/>
    <lineage>
        <taxon>Bacteria</taxon>
        <taxon>Pseudomonadati</taxon>
        <taxon>Pseudomonadota</taxon>
        <taxon>Betaproteobacteria</taxon>
        <taxon>Burkholderiales</taxon>
        <taxon>Sphaerotilaceae</taxon>
        <taxon>Sphaerotilus</taxon>
    </lineage>
</organism>
<dbReference type="RefSeq" id="WP_286180660.1">
    <property type="nucleotide sequence ID" value="NZ_JABSNM010000007.1"/>
</dbReference>
<comment type="caution">
    <text evidence="2">The sequence shown here is derived from an EMBL/GenBank/DDBJ whole genome shotgun (WGS) entry which is preliminary data.</text>
</comment>
<dbReference type="InterPro" id="IPR012312">
    <property type="entry name" value="Hemerythrin-like"/>
</dbReference>
<dbReference type="Gene3D" id="1.20.120.520">
    <property type="entry name" value="nmb1532 protein domain like"/>
    <property type="match status" value="1"/>
</dbReference>
<evidence type="ECO:0000259" key="1">
    <source>
        <dbReference type="Pfam" id="PF01814"/>
    </source>
</evidence>
<dbReference type="Pfam" id="PF01814">
    <property type="entry name" value="Hemerythrin"/>
    <property type="match status" value="1"/>
</dbReference>
<gene>
    <name evidence="2" type="ORF">HNQ01_001991</name>
</gene>
<protein>
    <submittedName>
        <fullName evidence="2">Hemerythrin-like domain-containing protein</fullName>
    </submittedName>
</protein>
<dbReference type="EMBL" id="JABSNM010000007">
    <property type="protein sequence ID" value="NRT56255.1"/>
    <property type="molecule type" value="Genomic_DNA"/>
</dbReference>
<dbReference type="Proteomes" id="UP001516061">
    <property type="component" value="Unassembled WGS sequence"/>
</dbReference>